<dbReference type="AlphaFoldDB" id="A0A1R3HGU5"/>
<dbReference type="OrthoDB" id="10417782at2759"/>
<dbReference type="EMBL" id="AWUE01020186">
    <property type="protein sequence ID" value="OMO69579.1"/>
    <property type="molecule type" value="Genomic_DNA"/>
</dbReference>
<keyword evidence="2" id="KW-1185">Reference proteome</keyword>
<evidence type="ECO:0008006" key="3">
    <source>
        <dbReference type="Google" id="ProtNLM"/>
    </source>
</evidence>
<comment type="caution">
    <text evidence="1">The sequence shown here is derived from an EMBL/GenBank/DDBJ whole genome shotgun (WGS) entry which is preliminary data.</text>
</comment>
<accession>A0A1R3HGU5</accession>
<gene>
    <name evidence="1" type="ORF">COLO4_29010</name>
</gene>
<name>A0A1R3HGU5_9ROSI</name>
<proteinExistence type="predicted"/>
<organism evidence="1 2">
    <name type="scientific">Corchorus olitorius</name>
    <dbReference type="NCBI Taxonomy" id="93759"/>
    <lineage>
        <taxon>Eukaryota</taxon>
        <taxon>Viridiplantae</taxon>
        <taxon>Streptophyta</taxon>
        <taxon>Embryophyta</taxon>
        <taxon>Tracheophyta</taxon>
        <taxon>Spermatophyta</taxon>
        <taxon>Magnoliopsida</taxon>
        <taxon>eudicotyledons</taxon>
        <taxon>Gunneridae</taxon>
        <taxon>Pentapetalae</taxon>
        <taxon>rosids</taxon>
        <taxon>malvids</taxon>
        <taxon>Malvales</taxon>
        <taxon>Malvaceae</taxon>
        <taxon>Grewioideae</taxon>
        <taxon>Apeibeae</taxon>
        <taxon>Corchorus</taxon>
    </lineage>
</organism>
<sequence>MVKLTIDMEVNNEGNRSEDGWMAVGCLIAERSVNRGAITMILRNLWPEAEAPIIGEIGQNLFSITFSSAKLFYDAVVENPWM</sequence>
<evidence type="ECO:0000313" key="2">
    <source>
        <dbReference type="Proteomes" id="UP000187203"/>
    </source>
</evidence>
<protein>
    <recommendedName>
        <fullName evidence="3">DUF4283 domain-containing protein</fullName>
    </recommendedName>
</protein>
<evidence type="ECO:0000313" key="1">
    <source>
        <dbReference type="EMBL" id="OMO69579.1"/>
    </source>
</evidence>
<reference evidence="2" key="1">
    <citation type="submission" date="2013-09" db="EMBL/GenBank/DDBJ databases">
        <title>Corchorus olitorius genome sequencing.</title>
        <authorList>
            <person name="Alam M."/>
            <person name="Haque M.S."/>
            <person name="Islam M.S."/>
            <person name="Emdad E.M."/>
            <person name="Islam M.M."/>
            <person name="Ahmed B."/>
            <person name="Halim A."/>
            <person name="Hossen Q.M.M."/>
            <person name="Hossain M.Z."/>
            <person name="Ahmed R."/>
            <person name="Khan M.M."/>
            <person name="Islam R."/>
            <person name="Rashid M.M."/>
            <person name="Khan S.A."/>
            <person name="Rahman M.S."/>
            <person name="Alam M."/>
            <person name="Yahiya A.S."/>
            <person name="Khan M.S."/>
            <person name="Azam M.S."/>
            <person name="Haque T."/>
            <person name="Lashkar M.Z.H."/>
            <person name="Akhand A.I."/>
            <person name="Morshed G."/>
            <person name="Roy S."/>
            <person name="Uddin K.S."/>
            <person name="Rabeya T."/>
            <person name="Hossain A.S."/>
            <person name="Chowdhury A."/>
            <person name="Snigdha A.R."/>
            <person name="Mortoza M.S."/>
            <person name="Matin S.A."/>
            <person name="Hoque S.M.E."/>
            <person name="Islam M.K."/>
            <person name="Roy D.K."/>
            <person name="Haider R."/>
            <person name="Moosa M.M."/>
            <person name="Elias S.M."/>
            <person name="Hasan A.M."/>
            <person name="Jahan S."/>
            <person name="Shafiuddin M."/>
            <person name="Mahmood N."/>
            <person name="Shommy N.S."/>
        </authorList>
    </citation>
    <scope>NUCLEOTIDE SEQUENCE [LARGE SCALE GENOMIC DNA]</scope>
    <source>
        <strain evidence="2">cv. O-4</strain>
    </source>
</reference>
<dbReference type="Proteomes" id="UP000187203">
    <property type="component" value="Unassembled WGS sequence"/>
</dbReference>